<dbReference type="PANTHER" id="PTHR38454:SF1">
    <property type="entry name" value="INTEGRAL MEMBRANE PROTEIN"/>
    <property type="match status" value="1"/>
</dbReference>
<name>A0A3G6JDQ9_LACDL</name>
<dbReference type="Pfam" id="PF09586">
    <property type="entry name" value="YfhO"/>
    <property type="match status" value="1"/>
</dbReference>
<feature type="transmembrane region" description="Helical" evidence="1">
    <location>
        <begin position="290"/>
        <end position="310"/>
    </location>
</feature>
<feature type="transmembrane region" description="Helical" evidence="1">
    <location>
        <begin position="109"/>
        <end position="128"/>
    </location>
</feature>
<feature type="transmembrane region" description="Helical" evidence="1">
    <location>
        <begin position="830"/>
        <end position="854"/>
    </location>
</feature>
<proteinExistence type="predicted"/>
<dbReference type="InterPro" id="IPR018580">
    <property type="entry name" value="Uncharacterised_YfhO"/>
</dbReference>
<feature type="transmembrane region" description="Helical" evidence="1">
    <location>
        <begin position="186"/>
        <end position="214"/>
    </location>
</feature>
<gene>
    <name evidence="2" type="ORF">DQL93_03955</name>
</gene>
<feature type="transmembrane region" description="Helical" evidence="1">
    <location>
        <begin position="322"/>
        <end position="342"/>
    </location>
</feature>
<dbReference type="RefSeq" id="WP_138490911.1">
    <property type="nucleotide sequence ID" value="NZ_CP046131.1"/>
</dbReference>
<feature type="transmembrane region" description="Helical" evidence="1">
    <location>
        <begin position="226"/>
        <end position="245"/>
    </location>
</feature>
<feature type="transmembrane region" description="Helical" evidence="1">
    <location>
        <begin position="378"/>
        <end position="397"/>
    </location>
</feature>
<evidence type="ECO:0000256" key="1">
    <source>
        <dbReference type="SAM" id="Phobius"/>
    </source>
</evidence>
<evidence type="ECO:0000313" key="2">
    <source>
        <dbReference type="EMBL" id="AZA15796.1"/>
    </source>
</evidence>
<keyword evidence="1" id="KW-0812">Transmembrane</keyword>
<dbReference type="AlphaFoldDB" id="A0A3G6JDQ9"/>
<dbReference type="PANTHER" id="PTHR38454">
    <property type="entry name" value="INTEGRAL MEMBRANE PROTEIN-RELATED"/>
    <property type="match status" value="1"/>
</dbReference>
<accession>A0A3G6JDQ9</accession>
<feature type="transmembrane region" description="Helical" evidence="1">
    <location>
        <begin position="409"/>
        <end position="428"/>
    </location>
</feature>
<evidence type="ECO:0008006" key="3">
    <source>
        <dbReference type="Google" id="ProtNLM"/>
    </source>
</evidence>
<sequence>MYMSKIKRFFQKFGLKQLYACLAFALPALIFAGYFLSKKGNILTVDLGQQYVDFLAYYQQNLFKDPSKLIYSFASGLGGSMLGTDSYYLLSPFNLLLLFFPQKFLPQGILLVISCKIGAIGLSTYLVWGKKYQLAKEYVLAASLAFALCGFVVANNLNLMWLDSLVLLPWLQEAIDRLLSGEKNHLVLITFLLWLTNFYTGYMTLLFGLLYLLVGLATNREPKKRFWAYFKGSFFGSCLAGVNLWPTFLELLAGKTDADISWKLNFQFPPYQIIAKFIDGAYSFHEMSDGLPNIFISSCFALLALLFIFNSQFSKREKLARGLLLAFLVLSLSFTPLVLIWHLGQFPVWYPARFSFLVSFYALNLALENMDREPGFNLQQKILAALLGASVSIYLAINPDKLEFIRQDGQVATGLFLLASLLFILFIYGQHYLAGHYALLLVVSEVTVNLIFSLNAISYQENKNYAKFEANVNQATSYLAKTDSSLYRTEKSFSRSDDDPFTGNYYGITTFNSISNSSTSNLLSRLGYVHNSNSYTNQGGTLLTDAFLGVKYYLEPNYSYDGVSAAQRMPYDNLNHRADLSSYYPIKQFKQISILKNKQALPLIFASQSGQKKVKFLDNDPVHNQQKLWESLGLSGQLFKKVKSEIKLTNLKVNQSNPLVFKKANSAKPASVTFSLTPKSNDSYYLQLPDGFDFKTASLSVNDIFYNYESRDGQIRLVDIASQNKKSKIKVTFNLTNSTLDLTDLIFWHFNNSAFKAGIKQLKAPELKLKQTGLQISSQTFKSQKKLWITTIPYSKNWLVYDNGKRVKTSKYAASLLAFNLKGGKHQLTLVYLPVSLIAGSLISLVTLAVYLLLKKKQRI</sequence>
<feature type="transmembrane region" description="Helical" evidence="1">
    <location>
        <begin position="140"/>
        <end position="161"/>
    </location>
</feature>
<organism evidence="2">
    <name type="scientific">Lactobacillus delbrueckii subsp. lactis</name>
    <dbReference type="NCBI Taxonomy" id="29397"/>
    <lineage>
        <taxon>Bacteria</taxon>
        <taxon>Bacillati</taxon>
        <taxon>Bacillota</taxon>
        <taxon>Bacilli</taxon>
        <taxon>Lactobacillales</taxon>
        <taxon>Lactobacillaceae</taxon>
        <taxon>Lactobacillus</taxon>
    </lineage>
</organism>
<keyword evidence="1" id="KW-1133">Transmembrane helix</keyword>
<protein>
    <recommendedName>
        <fullName evidence="3">YfhO family protein</fullName>
    </recommendedName>
</protein>
<reference evidence="2" key="1">
    <citation type="submission" date="2018-07" db="EMBL/GenBank/DDBJ databases">
        <authorList>
            <person name="Somerville V."/>
        </authorList>
    </citation>
    <scope>NUCLEOTIDE SEQUENCE</scope>
    <source>
        <strain evidence="2">NWC_2_2</strain>
    </source>
</reference>
<feature type="transmembrane region" description="Helical" evidence="1">
    <location>
        <begin position="17"/>
        <end position="36"/>
    </location>
</feature>
<dbReference type="EMBL" id="CP031023">
    <property type="protein sequence ID" value="AZA15796.1"/>
    <property type="molecule type" value="Genomic_DNA"/>
</dbReference>
<keyword evidence="1" id="KW-0472">Membrane</keyword>